<dbReference type="InterPro" id="IPR051531">
    <property type="entry name" value="N-acetyltransferase"/>
</dbReference>
<feature type="domain" description="N-acetyltransferase" evidence="4">
    <location>
        <begin position="492"/>
        <end position="644"/>
    </location>
</feature>
<proteinExistence type="inferred from homology"/>
<sequence>MREPADFSPLVASAWADAIIAFWQSASVQGRLDPTQPLEVLDLMPGSGESVRILMRALEQRMAMLPGFAHSLRYLMVGHRRDSLTPTRWQSELQPSLQAEKLVTVLWDPGRGDPCLLRPGKRSAWKPINPVAVIAHDSWAKLGQRLCAVHYGRLLEADICRLSKCTTPAEEAGEWRPLQTGRVADRVTSLMEGCLSKFNSAPVPLPIGAIDILERIASLASNGYLVLAAAPGLVSERHIRLHQFSDLLAHYRRYAEMPVNFYLLSQYVGVLGGVSWQSELRPDYAVQAAVGNLPDPKSALSVAVATLKFGAASDAPSLVEAARAVGAARGDNRLNVLLALIRRSEFDPAVFSVAASSIMDDLRTSSRVERAAWVDALERTWSNHLPSAHAPAQALHRKLAPAAMRVGAWRLARAVLSRGMQIHGEQALDLAHLAWCEMRTGQGNTALALIRRAAILNGNDPTVREVMQTVEGKMQGWDANWKASVSSHSLPLAIEPLDVGHAEAFWHQYRDPQIAFMTGLQTLSTLDATRKWILEHVAEPGRKPYALMHREYGFVGYVCLSVSAHEAYFCFWIGADFQGSGFSIESARLLFDLAKRQGVLHVFTSAYQDNARSIAALEKTGFSRIDIRALPPENDRVFFFLNLSDVSVRDQSERLITYYEREKLPLYFPGQETRQQADRAAMQAAVAVNANDAAVEAMHVQAKES</sequence>
<keyword evidence="2" id="KW-0012">Acyltransferase</keyword>
<dbReference type="PANTHER" id="PTHR43792:SF8">
    <property type="entry name" value="[RIBOSOMAL PROTEIN US5]-ALANINE N-ACETYLTRANSFERASE"/>
    <property type="match status" value="1"/>
</dbReference>
<dbReference type="EMBL" id="FXUL01000001">
    <property type="protein sequence ID" value="SMP44961.1"/>
    <property type="molecule type" value="Genomic_DNA"/>
</dbReference>
<comment type="similarity">
    <text evidence="3">Belongs to the acetyltransferase family. RimJ subfamily.</text>
</comment>
<keyword evidence="1" id="KW-0808">Transferase</keyword>
<dbReference type="InterPro" id="IPR016181">
    <property type="entry name" value="Acyl_CoA_acyltransferase"/>
</dbReference>
<evidence type="ECO:0000313" key="5">
    <source>
        <dbReference type="EMBL" id="SMP44961.1"/>
    </source>
</evidence>
<dbReference type="InterPro" id="IPR000182">
    <property type="entry name" value="GNAT_dom"/>
</dbReference>
<name>A0ABY1PWR0_9BURK</name>
<dbReference type="SUPFAM" id="SSF55729">
    <property type="entry name" value="Acyl-CoA N-acyltransferases (Nat)"/>
    <property type="match status" value="1"/>
</dbReference>
<accession>A0ABY1PWR0</accession>
<evidence type="ECO:0000256" key="2">
    <source>
        <dbReference type="ARBA" id="ARBA00023315"/>
    </source>
</evidence>
<evidence type="ECO:0000259" key="4">
    <source>
        <dbReference type="PROSITE" id="PS51186"/>
    </source>
</evidence>
<dbReference type="Pfam" id="PF13302">
    <property type="entry name" value="Acetyltransf_3"/>
    <property type="match status" value="1"/>
</dbReference>
<comment type="caution">
    <text evidence="5">The sequence shown here is derived from an EMBL/GenBank/DDBJ whole genome shotgun (WGS) entry which is preliminary data.</text>
</comment>
<dbReference type="PANTHER" id="PTHR43792">
    <property type="entry name" value="GNAT FAMILY, PUTATIVE (AFU_ORTHOLOGUE AFUA_3G00765)-RELATED-RELATED"/>
    <property type="match status" value="1"/>
</dbReference>
<evidence type="ECO:0000313" key="6">
    <source>
        <dbReference type="Proteomes" id="UP001158049"/>
    </source>
</evidence>
<dbReference type="Gene3D" id="3.40.630.30">
    <property type="match status" value="1"/>
</dbReference>
<gene>
    <name evidence="5" type="ORF">SAMN06295970_101466</name>
</gene>
<reference evidence="5 6" key="1">
    <citation type="submission" date="2017-05" db="EMBL/GenBank/DDBJ databases">
        <authorList>
            <person name="Varghese N."/>
            <person name="Submissions S."/>
        </authorList>
    </citation>
    <scope>NUCLEOTIDE SEQUENCE [LARGE SCALE GENOMIC DNA]</scope>
    <source>
        <strain evidence="5 6">DSM 26001</strain>
    </source>
</reference>
<organism evidence="5 6">
    <name type="scientific">Noviherbaspirillum suwonense</name>
    <dbReference type="NCBI Taxonomy" id="1224511"/>
    <lineage>
        <taxon>Bacteria</taxon>
        <taxon>Pseudomonadati</taxon>
        <taxon>Pseudomonadota</taxon>
        <taxon>Betaproteobacteria</taxon>
        <taxon>Burkholderiales</taxon>
        <taxon>Oxalobacteraceae</taxon>
        <taxon>Noviherbaspirillum</taxon>
    </lineage>
</organism>
<evidence type="ECO:0000256" key="1">
    <source>
        <dbReference type="ARBA" id="ARBA00022679"/>
    </source>
</evidence>
<keyword evidence="6" id="KW-1185">Reference proteome</keyword>
<protein>
    <submittedName>
        <fullName evidence="5">Acetyltransferase (GNAT) domain-containing protein</fullName>
    </submittedName>
</protein>
<evidence type="ECO:0000256" key="3">
    <source>
        <dbReference type="ARBA" id="ARBA00038502"/>
    </source>
</evidence>
<dbReference type="Proteomes" id="UP001158049">
    <property type="component" value="Unassembled WGS sequence"/>
</dbReference>
<dbReference type="PROSITE" id="PS51186">
    <property type="entry name" value="GNAT"/>
    <property type="match status" value="1"/>
</dbReference>